<feature type="region of interest" description="Disordered" evidence="1">
    <location>
        <begin position="94"/>
        <end position="175"/>
    </location>
</feature>
<reference evidence="2 3" key="1">
    <citation type="submission" date="2019-03" db="EMBL/GenBank/DDBJ databases">
        <title>Single cell metagenomics reveals metabolic interactions within the superorganism composed of flagellate Streblomastix strix and complex community of Bacteroidetes bacteria on its surface.</title>
        <authorList>
            <person name="Treitli S.C."/>
            <person name="Kolisko M."/>
            <person name="Husnik F."/>
            <person name="Keeling P."/>
            <person name="Hampl V."/>
        </authorList>
    </citation>
    <scope>NUCLEOTIDE SEQUENCE [LARGE SCALE GENOMIC DNA]</scope>
    <source>
        <strain evidence="2">ST1C</strain>
    </source>
</reference>
<feature type="compositionally biased region" description="Basic and acidic residues" evidence="1">
    <location>
        <begin position="97"/>
        <end position="118"/>
    </location>
</feature>
<accession>A0A5J4WDX5</accession>
<gene>
    <name evidence="2" type="ORF">EZS28_011333</name>
</gene>
<proteinExistence type="predicted"/>
<feature type="compositionally biased region" description="Polar residues" evidence="1">
    <location>
        <begin position="139"/>
        <end position="175"/>
    </location>
</feature>
<feature type="region of interest" description="Disordered" evidence="1">
    <location>
        <begin position="1"/>
        <end position="27"/>
    </location>
</feature>
<evidence type="ECO:0000256" key="1">
    <source>
        <dbReference type="SAM" id="MobiDB-lite"/>
    </source>
</evidence>
<dbReference type="AlphaFoldDB" id="A0A5J4WDX5"/>
<organism evidence="2 3">
    <name type="scientific">Streblomastix strix</name>
    <dbReference type="NCBI Taxonomy" id="222440"/>
    <lineage>
        <taxon>Eukaryota</taxon>
        <taxon>Metamonada</taxon>
        <taxon>Preaxostyla</taxon>
        <taxon>Oxymonadida</taxon>
        <taxon>Streblomastigidae</taxon>
        <taxon>Streblomastix</taxon>
    </lineage>
</organism>
<protein>
    <submittedName>
        <fullName evidence="2">Uncharacterized protein</fullName>
    </submittedName>
</protein>
<sequence length="355" mass="39936">VNSTRNQTQQGDTNYYGGEGQYGSNQQKQKLPTFKEVALSQNTITSFNKGFMGNPRRLSVLQRFKRAAILWLQMHRYIVEEKMTEEQLQTMRKTMRMKREANQLKSKLQGDDKLRKDGQPQLGSQRNRPQQPSPLAPQINKSKINPIKTQNSQLTFSQPPTPSQSGQISPTKGGSTFQEEEYILPIWTSEVNQPFTVLMQTCPALALKIRLEETIQIACECISLTNEKQKKGPKSYKTTQGTITAVKQLASSDKEDLIRSLIDVAKRYSTISPLLSTRSTQAAYQALTQMLDGDDQGDGISELKGGANCENAQQIVEQAIRALNSLQPDIFWTTEINALKAHAKVTFPQIQINRD</sequence>
<name>A0A5J4WDX5_9EUKA</name>
<evidence type="ECO:0000313" key="3">
    <source>
        <dbReference type="Proteomes" id="UP000324800"/>
    </source>
</evidence>
<dbReference type="EMBL" id="SNRW01002328">
    <property type="protein sequence ID" value="KAA6393138.1"/>
    <property type="molecule type" value="Genomic_DNA"/>
</dbReference>
<feature type="non-terminal residue" evidence="2">
    <location>
        <position position="1"/>
    </location>
</feature>
<comment type="caution">
    <text evidence="2">The sequence shown here is derived from an EMBL/GenBank/DDBJ whole genome shotgun (WGS) entry which is preliminary data.</text>
</comment>
<feature type="compositionally biased region" description="Polar residues" evidence="1">
    <location>
        <begin position="1"/>
        <end position="13"/>
    </location>
</feature>
<feature type="compositionally biased region" description="Polar residues" evidence="1">
    <location>
        <begin position="121"/>
        <end position="130"/>
    </location>
</feature>
<evidence type="ECO:0000313" key="2">
    <source>
        <dbReference type="EMBL" id="KAA6393138.1"/>
    </source>
</evidence>
<dbReference type="Proteomes" id="UP000324800">
    <property type="component" value="Unassembled WGS sequence"/>
</dbReference>